<gene>
    <name evidence="3" type="primary">dcd</name>
    <name evidence="3" type="ORF">COX06_02690</name>
</gene>
<dbReference type="GO" id="GO:0015949">
    <property type="term" value="P:nucleobase-containing small molecule interconversion"/>
    <property type="evidence" value="ECO:0007669"/>
    <property type="project" value="TreeGrafter"/>
</dbReference>
<keyword evidence="1" id="KW-0378">Hydrolase</keyword>
<sequence length="188" mass="21032">MFLSDIDIAKALKKGDIVILPFDKKRLQPASYDILLSNKFIMTDSHATDSIDPVKSKFAKIREVVLKKGEVFVLHPGVSILGLSVDYFGSKKHLIQLHGKSSLARIGLLVHNTAGLVNPGHFLQITFELCNLNKVPIVLTPSMEIAQITFSQMSSDPGINYKSIDSKYIDKQWRVKTKSKKVKKKIVK</sequence>
<evidence type="ECO:0000256" key="2">
    <source>
        <dbReference type="ARBA" id="ARBA00023080"/>
    </source>
</evidence>
<dbReference type="EMBL" id="PCST01000036">
    <property type="protein sequence ID" value="PIP55535.1"/>
    <property type="molecule type" value="Genomic_DNA"/>
</dbReference>
<proteinExistence type="predicted"/>
<comment type="caution">
    <text evidence="3">The sequence shown here is derived from an EMBL/GenBank/DDBJ whole genome shotgun (WGS) entry which is preliminary data.</text>
</comment>
<dbReference type="GO" id="GO:0008829">
    <property type="term" value="F:dCTP deaminase activity"/>
    <property type="evidence" value="ECO:0007669"/>
    <property type="project" value="InterPro"/>
</dbReference>
<dbReference type="NCBIfam" id="TIGR02274">
    <property type="entry name" value="dCTP_deam"/>
    <property type="match status" value="1"/>
</dbReference>
<evidence type="ECO:0000313" key="4">
    <source>
        <dbReference type="Proteomes" id="UP000229794"/>
    </source>
</evidence>
<dbReference type="AlphaFoldDB" id="A0A2H0BCW9"/>
<dbReference type="PANTHER" id="PTHR42680:SF3">
    <property type="entry name" value="DCTP DEAMINASE"/>
    <property type="match status" value="1"/>
</dbReference>
<dbReference type="InterPro" id="IPR011962">
    <property type="entry name" value="dCTP_deaminase"/>
</dbReference>
<reference evidence="3 4" key="1">
    <citation type="submission" date="2017-09" db="EMBL/GenBank/DDBJ databases">
        <title>Depth-based differentiation of microbial function through sediment-hosted aquifers and enrichment of novel symbionts in the deep terrestrial subsurface.</title>
        <authorList>
            <person name="Probst A.J."/>
            <person name="Ladd B."/>
            <person name="Jarett J.K."/>
            <person name="Geller-Mcgrath D.E."/>
            <person name="Sieber C.M."/>
            <person name="Emerson J.B."/>
            <person name="Anantharaman K."/>
            <person name="Thomas B.C."/>
            <person name="Malmstrom R."/>
            <person name="Stieglmeier M."/>
            <person name="Klingl A."/>
            <person name="Woyke T."/>
            <person name="Ryan C.M."/>
            <person name="Banfield J.F."/>
        </authorList>
    </citation>
    <scope>NUCLEOTIDE SEQUENCE [LARGE SCALE GENOMIC DNA]</scope>
    <source>
        <strain evidence="3">CG22_combo_CG10-13_8_21_14_all_42_17</strain>
    </source>
</reference>
<keyword evidence="2" id="KW-0546">Nucleotide metabolism</keyword>
<dbReference type="GO" id="GO:0006229">
    <property type="term" value="P:dUTP biosynthetic process"/>
    <property type="evidence" value="ECO:0007669"/>
    <property type="project" value="InterPro"/>
</dbReference>
<name>A0A2H0BCW9_9BACT</name>
<evidence type="ECO:0000256" key="1">
    <source>
        <dbReference type="ARBA" id="ARBA00022801"/>
    </source>
</evidence>
<dbReference type="CDD" id="cd07557">
    <property type="entry name" value="trimeric_dUTPase"/>
    <property type="match status" value="1"/>
</dbReference>
<dbReference type="InterPro" id="IPR033704">
    <property type="entry name" value="dUTPase_trimeric"/>
</dbReference>
<accession>A0A2H0BCW9</accession>
<organism evidence="3 4">
    <name type="scientific">Candidatus Zambryskibacteria bacterium CG22_combo_CG10-13_8_21_14_all_42_17</name>
    <dbReference type="NCBI Taxonomy" id="1975118"/>
    <lineage>
        <taxon>Bacteria</taxon>
        <taxon>Candidatus Zambryskiibacteriota</taxon>
    </lineage>
</organism>
<dbReference type="Proteomes" id="UP000229794">
    <property type="component" value="Unassembled WGS sequence"/>
</dbReference>
<dbReference type="PANTHER" id="PTHR42680">
    <property type="entry name" value="DCTP DEAMINASE"/>
    <property type="match status" value="1"/>
</dbReference>
<dbReference type="SUPFAM" id="SSF51283">
    <property type="entry name" value="dUTPase-like"/>
    <property type="match status" value="1"/>
</dbReference>
<protein>
    <submittedName>
        <fullName evidence="3">dCTP deaminase</fullName>
    </submittedName>
</protein>
<evidence type="ECO:0000313" key="3">
    <source>
        <dbReference type="EMBL" id="PIP55535.1"/>
    </source>
</evidence>
<dbReference type="Pfam" id="PF22769">
    <property type="entry name" value="DCD"/>
    <property type="match status" value="1"/>
</dbReference>
<dbReference type="InterPro" id="IPR036157">
    <property type="entry name" value="dUTPase-like_sf"/>
</dbReference>
<dbReference type="Gene3D" id="2.70.40.10">
    <property type="match status" value="1"/>
</dbReference>